<evidence type="ECO:0000256" key="1">
    <source>
        <dbReference type="PROSITE-ProRule" id="PRU00339"/>
    </source>
</evidence>
<dbReference type="PROSITE" id="PS50005">
    <property type="entry name" value="TPR"/>
    <property type="match status" value="1"/>
</dbReference>
<dbReference type="InterPro" id="IPR011990">
    <property type="entry name" value="TPR-like_helical_dom_sf"/>
</dbReference>
<dbReference type="Gene3D" id="1.25.40.10">
    <property type="entry name" value="Tetratricopeptide repeat domain"/>
    <property type="match status" value="1"/>
</dbReference>
<keyword evidence="1" id="KW-0802">TPR repeat</keyword>
<dbReference type="EMBL" id="JAEMWU010000001">
    <property type="protein sequence ID" value="MBN8205285.1"/>
    <property type="molecule type" value="Genomic_DNA"/>
</dbReference>
<feature type="repeat" description="TPR" evidence="1">
    <location>
        <begin position="114"/>
        <end position="147"/>
    </location>
</feature>
<comment type="caution">
    <text evidence="2">The sequence shown here is derived from an EMBL/GenBank/DDBJ whole genome shotgun (WGS) entry which is preliminary data.</text>
</comment>
<name>A0A939DU71_9MICO</name>
<evidence type="ECO:0008006" key="4">
    <source>
        <dbReference type="Google" id="ProtNLM"/>
    </source>
</evidence>
<evidence type="ECO:0000313" key="2">
    <source>
        <dbReference type="EMBL" id="MBN8205285.1"/>
    </source>
</evidence>
<evidence type="ECO:0000313" key="3">
    <source>
        <dbReference type="Proteomes" id="UP000664385"/>
    </source>
</evidence>
<dbReference type="AlphaFoldDB" id="A0A939DU71"/>
<proteinExistence type="predicted"/>
<dbReference type="SUPFAM" id="SSF48452">
    <property type="entry name" value="TPR-like"/>
    <property type="match status" value="1"/>
</dbReference>
<protein>
    <recommendedName>
        <fullName evidence="4">Tetratricopeptide repeat protein</fullName>
    </recommendedName>
</protein>
<reference evidence="2" key="1">
    <citation type="submission" date="2020-12" db="EMBL/GenBank/DDBJ databases">
        <title>PHA producing bacteria isolated from mangrove.</title>
        <authorList>
            <person name="Zheng W."/>
            <person name="Yu S."/>
            <person name="Huang Y."/>
        </authorList>
    </citation>
    <scope>NUCLEOTIDE SEQUENCE</scope>
    <source>
        <strain evidence="2">GN8-5</strain>
    </source>
</reference>
<dbReference type="InterPro" id="IPR019734">
    <property type="entry name" value="TPR_rpt"/>
</dbReference>
<dbReference type="Proteomes" id="UP000664385">
    <property type="component" value="Unassembled WGS sequence"/>
</dbReference>
<organism evidence="2 3">
    <name type="scientific">Microbacterium esteraromaticum</name>
    <dbReference type="NCBI Taxonomy" id="57043"/>
    <lineage>
        <taxon>Bacteria</taxon>
        <taxon>Bacillati</taxon>
        <taxon>Actinomycetota</taxon>
        <taxon>Actinomycetes</taxon>
        <taxon>Micrococcales</taxon>
        <taxon>Microbacteriaceae</taxon>
        <taxon>Microbacterium</taxon>
    </lineage>
</organism>
<accession>A0A939DU71</accession>
<sequence>MNLIQGYDPDTLRELVDARECMARLAEIENQRSLPVLLERVWLLKVLDRLDEALALAEETVRQARMAGTRKDLLRARVLHATVLQNRGSHAAAAQELATCAHEAEGQGWAGIAAFAYQHHGKNAYEAGDFDEARDSFKQSLFLRRSAGADDSELEKALRAIEAAERRSAVEPSVFA</sequence>
<dbReference type="RefSeq" id="WP_179409040.1">
    <property type="nucleotide sequence ID" value="NZ_CP063379.1"/>
</dbReference>
<gene>
    <name evidence="2" type="ORF">JF543_04855</name>
</gene>